<dbReference type="GO" id="GO:0005737">
    <property type="term" value="C:cytoplasm"/>
    <property type="evidence" value="ECO:0007669"/>
    <property type="project" value="TreeGrafter"/>
</dbReference>
<dbReference type="SUPFAM" id="SSF54001">
    <property type="entry name" value="Cysteine proteinases"/>
    <property type="match status" value="1"/>
</dbReference>
<accession>A0A7R9KBP4</accession>
<evidence type="ECO:0000256" key="2">
    <source>
        <dbReference type="ARBA" id="ARBA00022670"/>
    </source>
</evidence>
<dbReference type="PROSITE" id="PS00018">
    <property type="entry name" value="EF_HAND_1"/>
    <property type="match status" value="1"/>
</dbReference>
<evidence type="ECO:0000256" key="4">
    <source>
        <dbReference type="ARBA" id="ARBA00022737"/>
    </source>
</evidence>
<evidence type="ECO:0000256" key="8">
    <source>
        <dbReference type="PIRSR" id="PIRSR622684-1"/>
    </source>
</evidence>
<feature type="domain" description="EF-hand" evidence="12">
    <location>
        <begin position="723"/>
        <end position="758"/>
    </location>
</feature>
<dbReference type="CDD" id="cd00044">
    <property type="entry name" value="CysPc"/>
    <property type="match status" value="1"/>
</dbReference>
<dbReference type="FunFam" id="3.90.70.10:FF:000001">
    <property type="entry name" value="Calpain-1 catalytic subunit"/>
    <property type="match status" value="1"/>
</dbReference>
<dbReference type="Proteomes" id="UP000759131">
    <property type="component" value="Unassembled WGS sequence"/>
</dbReference>
<keyword evidence="2 9" id="KW-0645">Protease</keyword>
<keyword evidence="4" id="KW-0677">Repeat</keyword>
<feature type="domain" description="Calpain catalytic" evidence="11">
    <location>
        <begin position="106"/>
        <end position="410"/>
    </location>
</feature>
<dbReference type="Pfam" id="PF00648">
    <property type="entry name" value="Peptidase_C2"/>
    <property type="match status" value="1"/>
</dbReference>
<name>A0A7R9KBP4_9ACAR</name>
<organism evidence="13">
    <name type="scientific">Medioppia subpectinata</name>
    <dbReference type="NCBI Taxonomy" id="1979941"/>
    <lineage>
        <taxon>Eukaryota</taxon>
        <taxon>Metazoa</taxon>
        <taxon>Ecdysozoa</taxon>
        <taxon>Arthropoda</taxon>
        <taxon>Chelicerata</taxon>
        <taxon>Arachnida</taxon>
        <taxon>Acari</taxon>
        <taxon>Acariformes</taxon>
        <taxon>Sarcoptiformes</taxon>
        <taxon>Oribatida</taxon>
        <taxon>Brachypylina</taxon>
        <taxon>Oppioidea</taxon>
        <taxon>Oppiidae</taxon>
        <taxon>Medioppia</taxon>
    </lineage>
</organism>
<dbReference type="FunFam" id="2.60.120.380:FF:000001">
    <property type="entry name" value="Calpain-1 catalytic subunit"/>
    <property type="match status" value="1"/>
</dbReference>
<dbReference type="SUPFAM" id="SSF47473">
    <property type="entry name" value="EF-hand"/>
    <property type="match status" value="1"/>
</dbReference>
<dbReference type="Pfam" id="PF01067">
    <property type="entry name" value="Calpain_III"/>
    <property type="match status" value="1"/>
</dbReference>
<evidence type="ECO:0000259" key="12">
    <source>
        <dbReference type="PROSITE" id="PS50222"/>
    </source>
</evidence>
<dbReference type="PANTHER" id="PTHR10183:SF433">
    <property type="entry name" value="CALPAIN-A-RELATED"/>
    <property type="match status" value="1"/>
</dbReference>
<keyword evidence="6 9" id="KW-0788">Thiol protease</keyword>
<dbReference type="PROSITE" id="PS50203">
    <property type="entry name" value="CALPAIN_CAT"/>
    <property type="match status" value="1"/>
</dbReference>
<dbReference type="SMART" id="SM00054">
    <property type="entry name" value="EFh"/>
    <property type="match status" value="2"/>
</dbReference>
<keyword evidence="3" id="KW-0479">Metal-binding</keyword>
<gene>
    <name evidence="13" type="ORF">OSB1V03_LOCUS295</name>
</gene>
<feature type="region of interest" description="Disordered" evidence="10">
    <location>
        <begin position="596"/>
        <end position="629"/>
    </location>
</feature>
<evidence type="ECO:0000313" key="14">
    <source>
        <dbReference type="Proteomes" id="UP000759131"/>
    </source>
</evidence>
<dbReference type="GO" id="GO:0006508">
    <property type="term" value="P:proteolysis"/>
    <property type="evidence" value="ECO:0007669"/>
    <property type="project" value="UniProtKB-KW"/>
</dbReference>
<feature type="active site" evidence="8 9">
    <location>
        <position position="350"/>
    </location>
</feature>
<dbReference type="InterPro" id="IPR000169">
    <property type="entry name" value="Pept_cys_AS"/>
</dbReference>
<evidence type="ECO:0000256" key="7">
    <source>
        <dbReference type="ARBA" id="ARBA00022837"/>
    </source>
</evidence>
<dbReference type="SUPFAM" id="SSF49758">
    <property type="entry name" value="Calpain large subunit, middle domain (domain III)"/>
    <property type="match status" value="1"/>
</dbReference>
<dbReference type="CDD" id="cd00214">
    <property type="entry name" value="Calpain_III"/>
    <property type="match status" value="1"/>
</dbReference>
<dbReference type="Gene3D" id="2.60.120.380">
    <property type="match status" value="1"/>
</dbReference>
<dbReference type="InterPro" id="IPR022684">
    <property type="entry name" value="Calpain_cysteine_protease"/>
</dbReference>
<dbReference type="InterPro" id="IPR036213">
    <property type="entry name" value="Calpain_III_sf"/>
</dbReference>
<dbReference type="EMBL" id="OC854632">
    <property type="protein sequence ID" value="CAD7619796.1"/>
    <property type="molecule type" value="Genomic_DNA"/>
</dbReference>
<dbReference type="InterPro" id="IPR022682">
    <property type="entry name" value="Calpain_domain_III"/>
</dbReference>
<dbReference type="AlphaFoldDB" id="A0A7R9KBP4"/>
<dbReference type="InterPro" id="IPR033883">
    <property type="entry name" value="C2_III"/>
</dbReference>
<evidence type="ECO:0000256" key="10">
    <source>
        <dbReference type="SAM" id="MobiDB-lite"/>
    </source>
</evidence>
<dbReference type="OrthoDB" id="424753at2759"/>
<dbReference type="PRINTS" id="PR00704">
    <property type="entry name" value="CALPAIN"/>
</dbReference>
<feature type="active site" evidence="8 9">
    <location>
        <position position="322"/>
    </location>
</feature>
<dbReference type="GO" id="GO:0005509">
    <property type="term" value="F:calcium ion binding"/>
    <property type="evidence" value="ECO:0007669"/>
    <property type="project" value="InterPro"/>
</dbReference>
<dbReference type="InterPro" id="IPR038765">
    <property type="entry name" value="Papain-like_cys_pep_sf"/>
</dbReference>
<evidence type="ECO:0000256" key="5">
    <source>
        <dbReference type="ARBA" id="ARBA00022801"/>
    </source>
</evidence>
<comment type="similarity">
    <text evidence="1">Belongs to the peptidase C2 family.</text>
</comment>
<sequence>MGNQVSDCTKCSSDRKEMDSGRRDLKVCVMKEEDIILKVDTRNRDVHNDFMITQPFWKQSVHSLENKPFNSDIYLKLGERKSGIKIPGKVQDFYEIRDKCLRDGVLFEDDAFPANDSSFYFAAGKGRRSFQWLRPSQLSSKPMFISDGAQRFDVMQGELGNCWLLAAVANLTLNEKLFHRVVPHDQTFEAPEYAGIFHFRFWQYGHWVDVVIDDKLPTIDGHLMLMHSKDRHEFWSALIEKAYAKLHGSYEALKGGTTSEAMEDFTGGLTENFELQSNECPPNLLNIMLKAFERSSFLGCSIEALDSSQMEAEMSNGLIRGHAYSVTAIKLVQLSTSKVKGKIPLIRVRNPWGNEAEWKGAWSDKSREWTVVPEREKQLLGLTFDADGEFWISFTDFKNNFTRLEICNLSPDSLGEDNKRHWEVSYFEGSWVRGISAGGCRNHLQTFHLNPQYLITLVDHDEDDDEDTCTCVVALMQKNHRLKRKMGSDSLTVGFAIYEVKEGHTDGGPKYESKFERNSCQQLLSTEYFKYNQSVARSPTFVNLREVSGRFRLKPGKYCIIPSSFDPGEEGEFLIRFYTEKAPQSVTENDEEIGLVDDNAGKTNGVSDNLVADNEPKESEPNDNNVANNENNVDVIHTILSSESVAQNRAKESESQINAFFTKLAGEDMEVDAKELQDIMNHALKKEFKFDGFSLDSCKSMIAMLDDDRTGKLSFNEFTQLWRNIRQWCAVFKKHDSDGNNIISAHELRAAFHEVGLNVNRHILEILILRYGVVNVKKEKGLTFDDFIHASMKLKHSIDNWNSKSKTIQTPSTTTPSKILPFASGRYPPTATQNDTSFTLEEFVERVMYC</sequence>
<keyword evidence="7" id="KW-0106">Calcium</keyword>
<dbReference type="PROSITE" id="PS00139">
    <property type="entry name" value="THIOL_PROTEASE_CYS"/>
    <property type="match status" value="1"/>
</dbReference>
<dbReference type="InterPro" id="IPR002048">
    <property type="entry name" value="EF_hand_dom"/>
</dbReference>
<proteinExistence type="inferred from homology"/>
<evidence type="ECO:0000256" key="1">
    <source>
        <dbReference type="ARBA" id="ARBA00007623"/>
    </source>
</evidence>
<dbReference type="Gene3D" id="1.10.238.10">
    <property type="entry name" value="EF-hand"/>
    <property type="match status" value="1"/>
</dbReference>
<feature type="active site" evidence="8 9">
    <location>
        <position position="162"/>
    </location>
</feature>
<evidence type="ECO:0000256" key="3">
    <source>
        <dbReference type="ARBA" id="ARBA00022723"/>
    </source>
</evidence>
<dbReference type="PROSITE" id="PS50222">
    <property type="entry name" value="EF_HAND_2"/>
    <property type="match status" value="1"/>
</dbReference>
<keyword evidence="14" id="KW-1185">Reference proteome</keyword>
<evidence type="ECO:0000256" key="9">
    <source>
        <dbReference type="PROSITE-ProRule" id="PRU00239"/>
    </source>
</evidence>
<evidence type="ECO:0000313" key="13">
    <source>
        <dbReference type="EMBL" id="CAD7619796.1"/>
    </source>
</evidence>
<dbReference type="SMART" id="SM00720">
    <property type="entry name" value="calpain_III"/>
    <property type="match status" value="1"/>
</dbReference>
<dbReference type="Gene3D" id="3.90.70.10">
    <property type="entry name" value="Cysteine proteinases"/>
    <property type="match status" value="1"/>
</dbReference>
<evidence type="ECO:0000259" key="11">
    <source>
        <dbReference type="PROSITE" id="PS50203"/>
    </source>
</evidence>
<reference evidence="13" key="1">
    <citation type="submission" date="2020-11" db="EMBL/GenBank/DDBJ databases">
        <authorList>
            <person name="Tran Van P."/>
        </authorList>
    </citation>
    <scope>NUCLEOTIDE SEQUENCE</scope>
</reference>
<dbReference type="InterPro" id="IPR022683">
    <property type="entry name" value="Calpain_III"/>
</dbReference>
<dbReference type="SMART" id="SM00230">
    <property type="entry name" value="CysPc"/>
    <property type="match status" value="1"/>
</dbReference>
<evidence type="ECO:0000256" key="6">
    <source>
        <dbReference type="ARBA" id="ARBA00022807"/>
    </source>
</evidence>
<protein>
    <submittedName>
        <fullName evidence="13">Uncharacterized protein</fullName>
    </submittedName>
</protein>
<dbReference type="EMBL" id="CAJPIZ010000057">
    <property type="protein sequence ID" value="CAG2100226.1"/>
    <property type="molecule type" value="Genomic_DNA"/>
</dbReference>
<dbReference type="PANTHER" id="PTHR10183">
    <property type="entry name" value="CALPAIN"/>
    <property type="match status" value="1"/>
</dbReference>
<dbReference type="InterPro" id="IPR001300">
    <property type="entry name" value="Peptidase_C2_calpain_cat"/>
</dbReference>
<dbReference type="InterPro" id="IPR018247">
    <property type="entry name" value="EF_Hand_1_Ca_BS"/>
</dbReference>
<dbReference type="GO" id="GO:0004198">
    <property type="term" value="F:calcium-dependent cysteine-type endopeptidase activity"/>
    <property type="evidence" value="ECO:0007669"/>
    <property type="project" value="InterPro"/>
</dbReference>
<keyword evidence="5 9" id="KW-0378">Hydrolase</keyword>
<dbReference type="InterPro" id="IPR011992">
    <property type="entry name" value="EF-hand-dom_pair"/>
</dbReference>